<dbReference type="Pfam" id="PF01661">
    <property type="entry name" value="Macro"/>
    <property type="match status" value="1"/>
</dbReference>
<dbReference type="PROSITE" id="PS51154">
    <property type="entry name" value="MACRO"/>
    <property type="match status" value="1"/>
</dbReference>
<dbReference type="SUPFAM" id="SSF52949">
    <property type="entry name" value="Macro domain-like"/>
    <property type="match status" value="1"/>
</dbReference>
<reference evidence="3" key="1">
    <citation type="submission" date="2017-06" db="EMBL/GenBank/DDBJ databases">
        <authorList>
            <person name="Varghese N."/>
            <person name="Submissions S."/>
        </authorList>
    </citation>
    <scope>NUCLEOTIDE SEQUENCE [LARGE SCALE GENOMIC DNA]</scope>
    <source>
        <strain evidence="3">DSM 45207</strain>
    </source>
</reference>
<gene>
    <name evidence="2" type="ORF">SAMN06265360_11411</name>
</gene>
<organism evidence="2 3">
    <name type="scientific">Haloechinothrix alba</name>
    <dbReference type="NCBI Taxonomy" id="664784"/>
    <lineage>
        <taxon>Bacteria</taxon>
        <taxon>Bacillati</taxon>
        <taxon>Actinomycetota</taxon>
        <taxon>Actinomycetes</taxon>
        <taxon>Pseudonocardiales</taxon>
        <taxon>Pseudonocardiaceae</taxon>
        <taxon>Haloechinothrix</taxon>
    </lineage>
</organism>
<evidence type="ECO:0000259" key="1">
    <source>
        <dbReference type="PROSITE" id="PS51154"/>
    </source>
</evidence>
<dbReference type="Proteomes" id="UP000198348">
    <property type="component" value="Unassembled WGS sequence"/>
</dbReference>
<name>A0A238Y7V4_9PSEU</name>
<evidence type="ECO:0000313" key="3">
    <source>
        <dbReference type="Proteomes" id="UP000198348"/>
    </source>
</evidence>
<feature type="domain" description="Macro" evidence="1">
    <location>
        <begin position="1"/>
        <end position="178"/>
    </location>
</feature>
<dbReference type="SMART" id="SM00506">
    <property type="entry name" value="A1pp"/>
    <property type="match status" value="1"/>
</dbReference>
<protein>
    <submittedName>
        <fullName evidence="2">O-acetyl-ADP-ribose deacetylase (Regulator of RNase III), contains Macro domain</fullName>
    </submittedName>
</protein>
<proteinExistence type="predicted"/>
<dbReference type="Gene3D" id="3.40.220.10">
    <property type="entry name" value="Leucine Aminopeptidase, subunit E, domain 1"/>
    <property type="match status" value="1"/>
</dbReference>
<dbReference type="PANTHER" id="PTHR11106">
    <property type="entry name" value="GANGLIOSIDE INDUCED DIFFERENTIATION ASSOCIATED PROTEIN 2-RELATED"/>
    <property type="match status" value="1"/>
</dbReference>
<evidence type="ECO:0000313" key="2">
    <source>
        <dbReference type="EMBL" id="SNR66851.1"/>
    </source>
</evidence>
<dbReference type="EMBL" id="FZNW01000014">
    <property type="protein sequence ID" value="SNR66851.1"/>
    <property type="molecule type" value="Genomic_DNA"/>
</dbReference>
<sequence length="182" mass="18933">MSIEHRIADVSLDVVEGDITRQHEFDAVVNAANAQLASGGGVAGAIHRAAGPGLAAECRPLAPIRPGEAVLTGAHELPNSHVIHCLGPVYGADEPAAGLLASCYRQALDRAEHYRLTAVAFPALSTGAFGYPMDEAAEVALGTVLDAAPALSSVRRIRFVLRDKAALDTHRRALDRLTGAGS</sequence>
<dbReference type="AlphaFoldDB" id="A0A238Y7V4"/>
<keyword evidence="3" id="KW-1185">Reference proteome</keyword>
<accession>A0A238Y7V4</accession>
<dbReference type="InterPro" id="IPR043472">
    <property type="entry name" value="Macro_dom-like"/>
</dbReference>
<dbReference type="PANTHER" id="PTHR11106:SF27">
    <property type="entry name" value="MACRO DOMAIN-CONTAINING PROTEIN"/>
    <property type="match status" value="1"/>
</dbReference>
<dbReference type="InterPro" id="IPR002589">
    <property type="entry name" value="Macro_dom"/>
</dbReference>
<dbReference type="RefSeq" id="WP_217898564.1">
    <property type="nucleotide sequence ID" value="NZ_FZNW01000014.1"/>
</dbReference>